<organism evidence="1">
    <name type="scientific">Lepeophtheirus salmonis</name>
    <name type="common">Salmon louse</name>
    <name type="synonym">Caligus salmonis</name>
    <dbReference type="NCBI Taxonomy" id="72036"/>
    <lineage>
        <taxon>Eukaryota</taxon>
        <taxon>Metazoa</taxon>
        <taxon>Ecdysozoa</taxon>
        <taxon>Arthropoda</taxon>
        <taxon>Crustacea</taxon>
        <taxon>Multicrustacea</taxon>
        <taxon>Hexanauplia</taxon>
        <taxon>Copepoda</taxon>
        <taxon>Siphonostomatoida</taxon>
        <taxon>Caligidae</taxon>
        <taxon>Lepeophtheirus</taxon>
    </lineage>
</organism>
<accession>A0A0K2U8K4</accession>
<reference evidence="1" key="1">
    <citation type="submission" date="2014-05" db="EMBL/GenBank/DDBJ databases">
        <authorList>
            <person name="Chronopoulou M."/>
        </authorList>
    </citation>
    <scope>NUCLEOTIDE SEQUENCE</scope>
    <source>
        <tissue evidence="1">Whole organism</tissue>
    </source>
</reference>
<dbReference type="EMBL" id="HACA01017019">
    <property type="protein sequence ID" value="CDW34380.1"/>
    <property type="molecule type" value="Transcribed_RNA"/>
</dbReference>
<name>A0A0K2U8K4_LEPSM</name>
<evidence type="ECO:0000313" key="1">
    <source>
        <dbReference type="EMBL" id="CDW34380.1"/>
    </source>
</evidence>
<feature type="non-terminal residue" evidence="1">
    <location>
        <position position="1"/>
    </location>
</feature>
<sequence>ILEVCGIYCLIQQQITRLRKSRSYHPISFTKQLTVASRLRGIRFALLQIHSDGSARLIRLLKSTLLDLLLQDKYFIDKSPFVFLVYIAHVV</sequence>
<dbReference type="AlphaFoldDB" id="A0A0K2U8K4"/>
<proteinExistence type="predicted"/>
<protein>
    <submittedName>
        <fullName evidence="1">Uncharacterized protein</fullName>
    </submittedName>
</protein>